<evidence type="ECO:0000259" key="7">
    <source>
        <dbReference type="PROSITE" id="PS50026"/>
    </source>
</evidence>
<evidence type="ECO:0000313" key="8">
    <source>
        <dbReference type="Ensembl" id="ENSOANP00000035725.1"/>
    </source>
</evidence>
<dbReference type="PROSITE" id="PS50026">
    <property type="entry name" value="EGF_3"/>
    <property type="match status" value="1"/>
</dbReference>
<evidence type="ECO:0000256" key="4">
    <source>
        <dbReference type="ARBA" id="ARBA00023180"/>
    </source>
</evidence>
<dbReference type="Bgee" id="ENSOANG00000042894">
    <property type="expression patterns" value="Expressed in brain and 2 other cell types or tissues"/>
</dbReference>
<protein>
    <recommendedName>
        <fullName evidence="7">EGF-like domain-containing protein</fullName>
    </recommendedName>
</protein>
<comment type="caution">
    <text evidence="5">Lacks conserved residue(s) required for the propagation of feature annotation.</text>
</comment>
<keyword evidence="2 5" id="KW-0245">EGF-like domain</keyword>
<evidence type="ECO:0000256" key="5">
    <source>
        <dbReference type="PROSITE-ProRule" id="PRU00076"/>
    </source>
</evidence>
<proteinExistence type="inferred from homology"/>
<reference evidence="8" key="3">
    <citation type="submission" date="2025-09" db="UniProtKB">
        <authorList>
            <consortium name="Ensembl"/>
        </authorList>
    </citation>
    <scope>IDENTIFICATION</scope>
    <source>
        <strain evidence="8">Glennie</strain>
    </source>
</reference>
<reference evidence="8 9" key="1">
    <citation type="journal article" date="2008" name="Nature">
        <title>Genome analysis of the platypus reveals unique signatures of evolution.</title>
        <authorList>
            <person name="Warren W.C."/>
            <person name="Hillier L.W."/>
            <person name="Marshall Graves J.A."/>
            <person name="Birney E."/>
            <person name="Ponting C.P."/>
            <person name="Grutzner F."/>
            <person name="Belov K."/>
            <person name="Miller W."/>
            <person name="Clarke L."/>
            <person name="Chinwalla A.T."/>
            <person name="Yang S.P."/>
            <person name="Heger A."/>
            <person name="Locke D.P."/>
            <person name="Miethke P."/>
            <person name="Waters P.D."/>
            <person name="Veyrunes F."/>
            <person name="Fulton L."/>
            <person name="Fulton B."/>
            <person name="Graves T."/>
            <person name="Wallis J."/>
            <person name="Puente X.S."/>
            <person name="Lopez-Otin C."/>
            <person name="Ordonez G.R."/>
            <person name="Eichler E.E."/>
            <person name="Chen L."/>
            <person name="Cheng Z."/>
            <person name="Deakin J.E."/>
            <person name="Alsop A."/>
            <person name="Thompson K."/>
            <person name="Kirby P."/>
            <person name="Papenfuss A.T."/>
            <person name="Wakefield M.J."/>
            <person name="Olender T."/>
            <person name="Lancet D."/>
            <person name="Huttley G.A."/>
            <person name="Smit A.F."/>
            <person name="Pask A."/>
            <person name="Temple-Smith P."/>
            <person name="Batzer M.A."/>
            <person name="Walker J.A."/>
            <person name="Konkel M.K."/>
            <person name="Harris R.S."/>
            <person name="Whittington C.M."/>
            <person name="Wong E.S."/>
            <person name="Gemmell N.J."/>
            <person name="Buschiazzo E."/>
            <person name="Vargas Jentzsch I.M."/>
            <person name="Merkel A."/>
            <person name="Schmitz J."/>
            <person name="Zemann A."/>
            <person name="Churakov G."/>
            <person name="Kriegs J.O."/>
            <person name="Brosius J."/>
            <person name="Murchison E.P."/>
            <person name="Sachidanandam R."/>
            <person name="Smith C."/>
            <person name="Hannon G.J."/>
            <person name="Tsend-Ayush E."/>
            <person name="McMillan D."/>
            <person name="Attenborough R."/>
            <person name="Rens W."/>
            <person name="Ferguson-Smith M."/>
            <person name="Lefevre C.M."/>
            <person name="Sharp J.A."/>
            <person name="Nicholas K.R."/>
            <person name="Ray D.A."/>
            <person name="Kube M."/>
            <person name="Reinhardt R."/>
            <person name="Pringle T.H."/>
            <person name="Taylor J."/>
            <person name="Jones R.C."/>
            <person name="Nixon B."/>
            <person name="Dacheux J.L."/>
            <person name="Niwa H."/>
            <person name="Sekita Y."/>
            <person name="Huang X."/>
            <person name="Stark A."/>
            <person name="Kheradpour P."/>
            <person name="Kellis M."/>
            <person name="Flicek P."/>
            <person name="Chen Y."/>
            <person name="Webber C."/>
            <person name="Hardison R."/>
            <person name="Nelson J."/>
            <person name="Hallsworth-Pepin K."/>
            <person name="Delehaunty K."/>
            <person name="Markovic C."/>
            <person name="Minx P."/>
            <person name="Feng Y."/>
            <person name="Kremitzki C."/>
            <person name="Mitreva M."/>
            <person name="Glasscock J."/>
            <person name="Wylie T."/>
            <person name="Wohldmann P."/>
            <person name="Thiru P."/>
            <person name="Nhan M.N."/>
            <person name="Pohl C.S."/>
            <person name="Smith S.M."/>
            <person name="Hou S."/>
            <person name="Nefedov M."/>
            <person name="de Jong P.J."/>
            <person name="Renfree M.B."/>
            <person name="Mardis E.R."/>
            <person name="Wilson R.K."/>
        </authorList>
    </citation>
    <scope>NUCLEOTIDE SEQUENCE [LARGE SCALE GENOMIC DNA]</scope>
    <source>
        <strain evidence="8 9">Glennie</strain>
    </source>
</reference>
<keyword evidence="9" id="KW-1185">Reference proteome</keyword>
<dbReference type="SUPFAM" id="SSF57196">
    <property type="entry name" value="EGF/Laminin"/>
    <property type="match status" value="2"/>
</dbReference>
<keyword evidence="3 5" id="KW-1015">Disulfide bond</keyword>
<feature type="domain" description="EGF-like" evidence="7">
    <location>
        <begin position="22"/>
        <end position="51"/>
    </location>
</feature>
<dbReference type="FunFam" id="2.10.25.10:FF:000421">
    <property type="entry name" value="Teratocarcinoma-derived growth factor"/>
    <property type="match status" value="1"/>
</dbReference>
<keyword evidence="6" id="KW-0732">Signal</keyword>
<evidence type="ECO:0000256" key="3">
    <source>
        <dbReference type="ARBA" id="ARBA00023157"/>
    </source>
</evidence>
<dbReference type="Pfam" id="PF09443">
    <property type="entry name" value="CFC"/>
    <property type="match status" value="1"/>
</dbReference>
<dbReference type="GeneTree" id="ENSGT00940000159076"/>
<feature type="chain" id="PRO_5026008367" description="EGF-like domain-containing protein" evidence="6">
    <location>
        <begin position="20"/>
        <end position="139"/>
    </location>
</feature>
<feature type="disulfide bond" evidence="5">
    <location>
        <begin position="41"/>
        <end position="50"/>
    </location>
</feature>
<dbReference type="InParanoid" id="A0A6I8N4F0"/>
<feature type="signal peptide" evidence="6">
    <location>
        <begin position="1"/>
        <end position="19"/>
    </location>
</feature>
<dbReference type="CDD" id="cd00054">
    <property type="entry name" value="EGF_CA"/>
    <property type="match status" value="1"/>
</dbReference>
<evidence type="ECO:0000256" key="2">
    <source>
        <dbReference type="ARBA" id="ARBA00022536"/>
    </source>
</evidence>
<evidence type="ECO:0000256" key="6">
    <source>
        <dbReference type="SAM" id="SignalP"/>
    </source>
</evidence>
<evidence type="ECO:0000256" key="1">
    <source>
        <dbReference type="ARBA" id="ARBA00007384"/>
    </source>
</evidence>
<keyword evidence="4" id="KW-0325">Glycoprotein</keyword>
<dbReference type="Ensembl" id="ENSOANT00000052784.1">
    <property type="protein sequence ID" value="ENSOANP00000035725.1"/>
    <property type="gene ID" value="ENSOANG00000042894.1"/>
</dbReference>
<dbReference type="PROSITE" id="PS00022">
    <property type="entry name" value="EGF_1"/>
    <property type="match status" value="1"/>
</dbReference>
<reference evidence="8" key="2">
    <citation type="submission" date="2025-08" db="UniProtKB">
        <authorList>
            <consortium name="Ensembl"/>
        </authorList>
    </citation>
    <scope>IDENTIFICATION</scope>
    <source>
        <strain evidence="8">Glennie</strain>
    </source>
</reference>
<name>A0A6I8N4F0_ORNAN</name>
<dbReference type="InterPro" id="IPR019011">
    <property type="entry name" value="Cryptic/Cripto_CFC-dom"/>
</dbReference>
<organism evidence="8 9">
    <name type="scientific">Ornithorhynchus anatinus</name>
    <name type="common">Duckbill platypus</name>
    <dbReference type="NCBI Taxonomy" id="9258"/>
    <lineage>
        <taxon>Eukaryota</taxon>
        <taxon>Metazoa</taxon>
        <taxon>Chordata</taxon>
        <taxon>Craniata</taxon>
        <taxon>Vertebrata</taxon>
        <taxon>Euteleostomi</taxon>
        <taxon>Mammalia</taxon>
        <taxon>Monotremata</taxon>
        <taxon>Ornithorhynchidae</taxon>
        <taxon>Ornithorhynchus</taxon>
    </lineage>
</organism>
<evidence type="ECO:0000313" key="9">
    <source>
        <dbReference type="Proteomes" id="UP000002279"/>
    </source>
</evidence>
<dbReference type="Gene3D" id="2.10.25.10">
    <property type="entry name" value="Laminin"/>
    <property type="match status" value="1"/>
</dbReference>
<dbReference type="AlphaFoldDB" id="A0A6I8N4F0"/>
<dbReference type="GO" id="GO:0007165">
    <property type="term" value="P:signal transduction"/>
    <property type="evidence" value="ECO:0007669"/>
    <property type="project" value="UniProtKB-ARBA"/>
</dbReference>
<sequence>MAVLVLLGLVDLSLESTSGKIPERSCCLNGGTCILGSFCACPPRFRGRHCEVDERKIHCGRLSHGSWWPRKCSLCKCSLGALRCFQQNFLPGCGDPGEEDSGFGISDGGSGISGSSGSARIPSRFLLWGLAASAIFLLP</sequence>
<comment type="similarity">
    <text evidence="1">Belongs to the EGF-CFC (Cripto-1/FRL1/Cryptic) family.</text>
</comment>
<accession>A0A6I8N4F0</accession>
<dbReference type="InterPro" id="IPR000742">
    <property type="entry name" value="EGF"/>
</dbReference>
<dbReference type="Proteomes" id="UP000002279">
    <property type="component" value="Chromosome X5"/>
</dbReference>